<evidence type="ECO:0000313" key="1">
    <source>
        <dbReference type="EMBL" id="KKL75538.1"/>
    </source>
</evidence>
<dbReference type="EMBL" id="LAZR01024323">
    <property type="protein sequence ID" value="KKL75538.1"/>
    <property type="molecule type" value="Genomic_DNA"/>
</dbReference>
<comment type="caution">
    <text evidence="1">The sequence shown here is derived from an EMBL/GenBank/DDBJ whole genome shotgun (WGS) entry which is preliminary data.</text>
</comment>
<organism evidence="1">
    <name type="scientific">marine sediment metagenome</name>
    <dbReference type="NCBI Taxonomy" id="412755"/>
    <lineage>
        <taxon>unclassified sequences</taxon>
        <taxon>metagenomes</taxon>
        <taxon>ecological metagenomes</taxon>
    </lineage>
</organism>
<dbReference type="AlphaFoldDB" id="A0A0F9EN48"/>
<name>A0A0F9EN48_9ZZZZ</name>
<protein>
    <submittedName>
        <fullName evidence="1">Uncharacterized protein</fullName>
    </submittedName>
</protein>
<sequence length="91" mass="10678">MAGTWYEVTGPSGMPFVVGSREVQNYRNNKDWTVKELTYLPELDRIEVETLAKVIDLNAWDDPELHEDDKEFSREAAKNVLSRFRVFPRFL</sequence>
<reference evidence="1" key="1">
    <citation type="journal article" date="2015" name="Nature">
        <title>Complex archaea that bridge the gap between prokaryotes and eukaryotes.</title>
        <authorList>
            <person name="Spang A."/>
            <person name="Saw J.H."/>
            <person name="Jorgensen S.L."/>
            <person name="Zaremba-Niedzwiedzka K."/>
            <person name="Martijn J."/>
            <person name="Lind A.E."/>
            <person name="van Eijk R."/>
            <person name="Schleper C."/>
            <person name="Guy L."/>
            <person name="Ettema T.J."/>
        </authorList>
    </citation>
    <scope>NUCLEOTIDE SEQUENCE</scope>
</reference>
<gene>
    <name evidence="1" type="ORF">LCGC14_2053920</name>
</gene>
<proteinExistence type="predicted"/>
<accession>A0A0F9EN48</accession>